<dbReference type="SUPFAM" id="SSF56801">
    <property type="entry name" value="Acetyl-CoA synthetase-like"/>
    <property type="match status" value="1"/>
</dbReference>
<name>A0A4U2ZWF6_9BACI</name>
<feature type="domain" description="AMP-dependent synthetase/ligase" evidence="3">
    <location>
        <begin position="1"/>
        <end position="171"/>
    </location>
</feature>
<dbReference type="AlphaFoldDB" id="A0A4U2ZWF6"/>
<dbReference type="InterPro" id="IPR042099">
    <property type="entry name" value="ANL_N_sf"/>
</dbReference>
<dbReference type="EMBL" id="SZON01003671">
    <property type="protein sequence ID" value="TKI79155.1"/>
    <property type="molecule type" value="Genomic_DNA"/>
</dbReference>
<evidence type="ECO:0000259" key="3">
    <source>
        <dbReference type="Pfam" id="PF00501"/>
    </source>
</evidence>
<dbReference type="PROSITE" id="PS00455">
    <property type="entry name" value="AMP_BINDING"/>
    <property type="match status" value="1"/>
</dbReference>
<dbReference type="PRINTS" id="PR00154">
    <property type="entry name" value="AMPBINDING"/>
</dbReference>
<keyword evidence="1" id="KW-0596">Phosphopantetheine</keyword>
<dbReference type="PANTHER" id="PTHR44845:SF7">
    <property type="entry name" value="PLIPASTATIN SYNTHASE SUBUNIT D"/>
    <property type="match status" value="1"/>
</dbReference>
<gene>
    <name evidence="4" type="ORF">FC699_36305</name>
</gene>
<evidence type="ECO:0000256" key="1">
    <source>
        <dbReference type="ARBA" id="ARBA00022450"/>
    </source>
</evidence>
<dbReference type="Pfam" id="PF00501">
    <property type="entry name" value="AMP-binding"/>
    <property type="match status" value="1"/>
</dbReference>
<organism evidence="4 5">
    <name type="scientific">Bacillus wiedmannii</name>
    <dbReference type="NCBI Taxonomy" id="1890302"/>
    <lineage>
        <taxon>Bacteria</taxon>
        <taxon>Bacillati</taxon>
        <taxon>Bacillota</taxon>
        <taxon>Bacilli</taxon>
        <taxon>Bacillales</taxon>
        <taxon>Bacillaceae</taxon>
        <taxon>Bacillus</taxon>
        <taxon>Bacillus cereus group</taxon>
    </lineage>
</organism>
<proteinExistence type="predicted"/>
<dbReference type="InterPro" id="IPR020845">
    <property type="entry name" value="AMP-binding_CS"/>
</dbReference>
<evidence type="ECO:0000313" key="5">
    <source>
        <dbReference type="Proteomes" id="UP000305222"/>
    </source>
</evidence>
<keyword evidence="2" id="KW-0597">Phosphoprotein</keyword>
<accession>A0A4U2ZWF6</accession>
<feature type="non-terminal residue" evidence="4">
    <location>
        <position position="1"/>
    </location>
</feature>
<dbReference type="Gene3D" id="3.40.50.12780">
    <property type="entry name" value="N-terminal domain of ligase-like"/>
    <property type="match status" value="1"/>
</dbReference>
<evidence type="ECO:0000313" key="4">
    <source>
        <dbReference type="EMBL" id="TKI79155.1"/>
    </source>
</evidence>
<dbReference type="InterPro" id="IPR020459">
    <property type="entry name" value="AMP-binding"/>
</dbReference>
<dbReference type="Proteomes" id="UP000305222">
    <property type="component" value="Unassembled WGS sequence"/>
</dbReference>
<dbReference type="InterPro" id="IPR000873">
    <property type="entry name" value="AMP-dep_synth/lig_dom"/>
</dbReference>
<protein>
    <recommendedName>
        <fullName evidence="3">AMP-dependent synthetase/ligase domain-containing protein</fullName>
    </recommendedName>
</protein>
<dbReference type="PANTHER" id="PTHR44845">
    <property type="entry name" value="CARRIER DOMAIN-CONTAINING PROTEIN"/>
    <property type="match status" value="1"/>
</dbReference>
<feature type="non-terminal residue" evidence="4">
    <location>
        <position position="171"/>
    </location>
</feature>
<evidence type="ECO:0000256" key="2">
    <source>
        <dbReference type="ARBA" id="ARBA00022553"/>
    </source>
</evidence>
<comment type="caution">
    <text evidence="4">The sequence shown here is derived from an EMBL/GenBank/DDBJ whole genome shotgun (WGS) entry which is preliminary data.</text>
</comment>
<reference evidence="4 5" key="1">
    <citation type="journal article" date="2019" name="Environ. Microbiol.">
        <title>An active ?-lactamase is a part of an orchestrated cell wall stress resistance network of Bacillus subtilis and related rhizosphere species.</title>
        <authorList>
            <person name="Bucher T."/>
            <person name="Keren-Paz A."/>
            <person name="Hausser J."/>
            <person name="Olender T."/>
            <person name="Cytryn E."/>
            <person name="Kolodkin-Gal I."/>
        </authorList>
    </citation>
    <scope>NUCLEOTIDE SEQUENCE [LARGE SCALE GENOMIC DNA]</scope>
    <source>
        <strain evidence="4 5">I5</strain>
    </source>
</reference>
<sequence>QMMIALLGILKSGAAYVPLDPTYPESRLRYILEDAGIEVLVTEENSKNLFVSENIKTICMNKDYNAIEKEKSTPCISGVTGESLAYVMYTSGSTGNPKGVMIEHHSVINYLEWMQHKYPLSEKDVVLQKTPFSFDVSVWELFWGIHVGASVSFLPPGGEKDPSIIAEVIKK</sequence>